<accession>A0A3M9YFR9</accession>
<dbReference type="InterPro" id="IPR016181">
    <property type="entry name" value="Acyl_CoA_acyltransferase"/>
</dbReference>
<dbReference type="InterPro" id="IPR050832">
    <property type="entry name" value="Bact_Acetyltransf"/>
</dbReference>
<evidence type="ECO:0000313" key="6">
    <source>
        <dbReference type="Proteomes" id="UP000267145"/>
    </source>
</evidence>
<dbReference type="PROSITE" id="PS51186">
    <property type="entry name" value="GNAT"/>
    <property type="match status" value="1"/>
</dbReference>
<name>A0A3M9YFR9_9PEZI</name>
<protein>
    <recommendedName>
        <fullName evidence="4">N-acetyltransferase domain-containing protein</fullName>
    </recommendedName>
</protein>
<proteinExistence type="predicted"/>
<dbReference type="GeneID" id="39607702"/>
<dbReference type="Pfam" id="PF00583">
    <property type="entry name" value="Acetyltransf_1"/>
    <property type="match status" value="1"/>
</dbReference>
<evidence type="ECO:0000313" key="5">
    <source>
        <dbReference type="EMBL" id="RNJ58921.1"/>
    </source>
</evidence>
<feature type="compositionally biased region" description="Polar residues" evidence="3">
    <location>
        <begin position="61"/>
        <end position="70"/>
    </location>
</feature>
<keyword evidence="1" id="KW-0808">Transferase</keyword>
<feature type="region of interest" description="Disordered" evidence="3">
    <location>
        <begin position="28"/>
        <end position="88"/>
    </location>
</feature>
<comment type="caution">
    <text evidence="5">The sequence shown here is derived from an EMBL/GenBank/DDBJ whole genome shotgun (WGS) entry which is preliminary data.</text>
</comment>
<gene>
    <name evidence="5" type="ORF">D7B24_004013</name>
</gene>
<evidence type="ECO:0000256" key="3">
    <source>
        <dbReference type="SAM" id="MobiDB-lite"/>
    </source>
</evidence>
<keyword evidence="6" id="KW-1185">Reference proteome</keyword>
<dbReference type="EMBL" id="RBVV01000022">
    <property type="protein sequence ID" value="RNJ58921.1"/>
    <property type="molecule type" value="Genomic_DNA"/>
</dbReference>
<organism evidence="5 6">
    <name type="scientific">Verticillium nonalfalfae</name>
    <dbReference type="NCBI Taxonomy" id="1051616"/>
    <lineage>
        <taxon>Eukaryota</taxon>
        <taxon>Fungi</taxon>
        <taxon>Dikarya</taxon>
        <taxon>Ascomycota</taxon>
        <taxon>Pezizomycotina</taxon>
        <taxon>Sordariomycetes</taxon>
        <taxon>Hypocreomycetidae</taxon>
        <taxon>Glomerellales</taxon>
        <taxon>Plectosphaerellaceae</taxon>
        <taxon>Verticillium</taxon>
    </lineage>
</organism>
<dbReference type="SUPFAM" id="SSF55729">
    <property type="entry name" value="Acyl-CoA N-acyltransferases (Nat)"/>
    <property type="match status" value="1"/>
</dbReference>
<dbReference type="GO" id="GO:0016747">
    <property type="term" value="F:acyltransferase activity, transferring groups other than amino-acyl groups"/>
    <property type="evidence" value="ECO:0007669"/>
    <property type="project" value="InterPro"/>
</dbReference>
<evidence type="ECO:0000259" key="4">
    <source>
        <dbReference type="PROSITE" id="PS51186"/>
    </source>
</evidence>
<dbReference type="PANTHER" id="PTHR43877">
    <property type="entry name" value="AMINOALKYLPHOSPHONATE N-ACETYLTRANSFERASE-RELATED-RELATED"/>
    <property type="match status" value="1"/>
</dbReference>
<dbReference type="InterPro" id="IPR000182">
    <property type="entry name" value="GNAT_dom"/>
</dbReference>
<dbReference type="Gene3D" id="3.40.630.30">
    <property type="match status" value="1"/>
</dbReference>
<evidence type="ECO:0000256" key="1">
    <source>
        <dbReference type="ARBA" id="ARBA00022679"/>
    </source>
</evidence>
<dbReference type="AlphaFoldDB" id="A0A3M9YFR9"/>
<dbReference type="RefSeq" id="XP_028497079.1">
    <property type="nucleotide sequence ID" value="XM_028638192.1"/>
</dbReference>
<dbReference type="CDD" id="cd04301">
    <property type="entry name" value="NAT_SF"/>
    <property type="match status" value="1"/>
</dbReference>
<feature type="domain" description="N-acetyltransferase" evidence="4">
    <location>
        <begin position="91"/>
        <end position="267"/>
    </location>
</feature>
<reference evidence="5 6" key="1">
    <citation type="submission" date="2018-10" db="EMBL/GenBank/DDBJ databases">
        <title>Genome sequence of Verticillium nonalfalfae VnAa140.</title>
        <authorList>
            <person name="Stajich J.E."/>
            <person name="Kasson M.T."/>
        </authorList>
    </citation>
    <scope>NUCLEOTIDE SEQUENCE [LARGE SCALE GENOMIC DNA]</scope>
    <source>
        <strain evidence="5 6">VnAa140</strain>
    </source>
</reference>
<evidence type="ECO:0000256" key="2">
    <source>
        <dbReference type="ARBA" id="ARBA00023315"/>
    </source>
</evidence>
<dbReference type="Proteomes" id="UP000267145">
    <property type="component" value="Unassembled WGS sequence"/>
</dbReference>
<dbReference type="STRING" id="1051616.A0A3M9YFR9"/>
<feature type="compositionally biased region" description="Basic residues" evidence="3">
    <location>
        <begin position="46"/>
        <end position="60"/>
    </location>
</feature>
<sequence length="275" mass="30204">MARSRSKGAMDMCSQGGTAVVGTLAYCDGDTERPESGGGSPSAAGKKPRKVRHDSRRSRNPRTTPANSDLISPPLASKATSHQHKMAQPTLAFREATTTDVPNLLPLIRTAYRGNQGWTNESAYLNDKRISPADLESKINAPDGLVLITHDAATGELVACCELQHRPAGDGKPSTGYFGLFAVDPNKQGGGLGRQVLARAEAHAKEKWAVEKMEMYVLWMRDELIDWYVRRGYERTDERGDFPYEHVFEGQALRDDLYFVILRKDLTNVNGVAAA</sequence>
<keyword evidence="2" id="KW-0012">Acyltransferase</keyword>
<dbReference type="PANTHER" id="PTHR43877:SF2">
    <property type="entry name" value="AMINOALKYLPHOSPHONATE N-ACETYLTRANSFERASE-RELATED"/>
    <property type="match status" value="1"/>
</dbReference>